<dbReference type="InterPro" id="IPR012312">
    <property type="entry name" value="Hemerythrin-like"/>
</dbReference>
<keyword evidence="3" id="KW-1185">Reference proteome</keyword>
<reference evidence="2 3" key="1">
    <citation type="submission" date="2020-09" db="EMBL/GenBank/DDBJ databases">
        <title>Draft Genome Sequences of Oil-Oxidizing Bacteria Halomonas titanicae, Marinobacter lutaoensis, and Virgibacillus halodenitrificans Isolated from Highly Saline Environments.</title>
        <authorList>
            <person name="Grouzdev D.S."/>
            <person name="Sokolova D.S."/>
            <person name="Semenova E.M."/>
            <person name="Borzenkov I.A."/>
            <person name="Bidzhieva S.K."/>
            <person name="Poltaraus A.B."/>
            <person name="Nazina T.N."/>
        </authorList>
    </citation>
    <scope>NUCLEOTIDE SEQUENCE [LARGE SCALE GENOMIC DNA]</scope>
    <source>
        <strain evidence="2 3">VKM B-3472D</strain>
    </source>
</reference>
<dbReference type="Pfam" id="PF01814">
    <property type="entry name" value="Hemerythrin"/>
    <property type="match status" value="1"/>
</dbReference>
<accession>A0ABR7VVQ3</accession>
<evidence type="ECO:0000313" key="2">
    <source>
        <dbReference type="EMBL" id="MBD1224822.1"/>
    </source>
</evidence>
<comment type="caution">
    <text evidence="2">The sequence shown here is derived from an EMBL/GenBank/DDBJ whole genome shotgun (WGS) entry which is preliminary data.</text>
</comment>
<dbReference type="Gene3D" id="1.20.120.520">
    <property type="entry name" value="nmb1532 protein domain like"/>
    <property type="match status" value="1"/>
</dbReference>
<evidence type="ECO:0000259" key="1">
    <source>
        <dbReference type="Pfam" id="PF01814"/>
    </source>
</evidence>
<dbReference type="EMBL" id="JACWEZ010000029">
    <property type="protein sequence ID" value="MBD1224822.1"/>
    <property type="molecule type" value="Genomic_DNA"/>
</dbReference>
<organism evidence="2 3">
    <name type="scientific">Virgibacillus halodenitrificans</name>
    <name type="common">Bacillus halodenitrificans</name>
    <dbReference type="NCBI Taxonomy" id="1482"/>
    <lineage>
        <taxon>Bacteria</taxon>
        <taxon>Bacillati</taxon>
        <taxon>Bacillota</taxon>
        <taxon>Bacilli</taxon>
        <taxon>Bacillales</taxon>
        <taxon>Bacillaceae</taxon>
        <taxon>Virgibacillus</taxon>
    </lineage>
</organism>
<gene>
    <name evidence="2" type="ORF">IC602_19595</name>
</gene>
<name>A0ABR7VVQ3_VIRHA</name>
<feature type="domain" description="Hemerythrin-like" evidence="1">
    <location>
        <begin position="24"/>
        <end position="131"/>
    </location>
</feature>
<dbReference type="Proteomes" id="UP000621631">
    <property type="component" value="Unassembled WGS sequence"/>
</dbReference>
<evidence type="ECO:0000313" key="3">
    <source>
        <dbReference type="Proteomes" id="UP000621631"/>
    </source>
</evidence>
<dbReference type="RefSeq" id="WP_189779476.1">
    <property type="nucleotide sequence ID" value="NZ_JACWEZ010000029.1"/>
</dbReference>
<proteinExistence type="predicted"/>
<protein>
    <submittedName>
        <fullName evidence="2">Hemerythrin domain-containing protein</fullName>
    </submittedName>
</protein>
<sequence>MSKKGIKRHEVLKPLSRHHMIGLHLALKLKRAGTKESRWTVNQIIQDAEQFWKPDGLRHFREEEEFLLPAYAEVGDIEHPLIKLMLEEHKKIRASMDLLLKQSMATLEMNELGHLLEDHIRREEREIFPMIEQALPEDKLQQLAPYLH</sequence>